<dbReference type="InterPro" id="IPR013815">
    <property type="entry name" value="ATP_grasp_subdomain_1"/>
</dbReference>
<dbReference type="GO" id="GO:0009432">
    <property type="term" value="P:SOS response"/>
    <property type="evidence" value="ECO:0007669"/>
    <property type="project" value="TreeGrafter"/>
</dbReference>
<dbReference type="SUPFAM" id="SSF56059">
    <property type="entry name" value="Glutathione synthetase ATP-binding domain-like"/>
    <property type="match status" value="1"/>
</dbReference>
<reference evidence="3 4" key="1">
    <citation type="submission" date="2018-02" db="EMBL/GenBank/DDBJ databases">
        <title>novel marine gammaproteobacteria from coastal saline agro ecosystem.</title>
        <authorList>
            <person name="Krishnan R."/>
            <person name="Ramesh Kumar N."/>
        </authorList>
    </citation>
    <scope>NUCLEOTIDE SEQUENCE [LARGE SCALE GENOMIC DNA]</scope>
    <source>
        <strain evidence="3 4">228</strain>
    </source>
</reference>
<evidence type="ECO:0000313" key="3">
    <source>
        <dbReference type="EMBL" id="PPC75079.1"/>
    </source>
</evidence>
<dbReference type="Gene3D" id="3.30.470.20">
    <property type="entry name" value="ATP-grasp fold, B domain"/>
    <property type="match status" value="1"/>
</dbReference>
<dbReference type="GO" id="GO:0018169">
    <property type="term" value="F:ribosomal S6-glutamic acid ligase activity"/>
    <property type="evidence" value="ECO:0007669"/>
    <property type="project" value="TreeGrafter"/>
</dbReference>
<proteinExistence type="predicted"/>
<dbReference type="AlphaFoldDB" id="A0A2S5KKN4"/>
<dbReference type="PROSITE" id="PS50975">
    <property type="entry name" value="ATP_GRASP"/>
    <property type="match status" value="1"/>
</dbReference>
<dbReference type="Pfam" id="PF14401">
    <property type="entry name" value="RLAN"/>
    <property type="match status" value="1"/>
</dbReference>
<evidence type="ECO:0000259" key="2">
    <source>
        <dbReference type="PROSITE" id="PS50975"/>
    </source>
</evidence>
<protein>
    <submittedName>
        <fullName evidence="3">RimK family alpha-L-glutamate ligase</fullName>
    </submittedName>
</protein>
<feature type="domain" description="ATP-grasp" evidence="2">
    <location>
        <begin position="293"/>
        <end position="486"/>
    </location>
</feature>
<dbReference type="PANTHER" id="PTHR21621">
    <property type="entry name" value="RIBOSOMAL PROTEIN S6 MODIFICATION PROTEIN"/>
    <property type="match status" value="1"/>
</dbReference>
<dbReference type="OrthoDB" id="9800957at2"/>
<dbReference type="Proteomes" id="UP000238196">
    <property type="component" value="Unassembled WGS sequence"/>
</dbReference>
<dbReference type="GO" id="GO:0046872">
    <property type="term" value="F:metal ion binding"/>
    <property type="evidence" value="ECO:0007669"/>
    <property type="project" value="InterPro"/>
</dbReference>
<dbReference type="Gene3D" id="3.30.1490.20">
    <property type="entry name" value="ATP-grasp fold, A domain"/>
    <property type="match status" value="1"/>
</dbReference>
<accession>A0A2S5KKN4</accession>
<evidence type="ECO:0000313" key="4">
    <source>
        <dbReference type="Proteomes" id="UP000238196"/>
    </source>
</evidence>
<comment type="caution">
    <text evidence="3">The sequence shown here is derived from an EMBL/GenBank/DDBJ whole genome shotgun (WGS) entry which is preliminary data.</text>
</comment>
<keyword evidence="1" id="KW-0067">ATP-binding</keyword>
<dbReference type="GO" id="GO:0005737">
    <property type="term" value="C:cytoplasm"/>
    <property type="evidence" value="ECO:0007669"/>
    <property type="project" value="TreeGrafter"/>
</dbReference>
<organism evidence="3 4">
    <name type="scientific">Proteobacteria bacterium 228</name>
    <dbReference type="NCBI Taxonomy" id="2083153"/>
    <lineage>
        <taxon>Bacteria</taxon>
        <taxon>Pseudomonadati</taxon>
        <taxon>Pseudomonadota</taxon>
    </lineage>
</organism>
<dbReference type="EMBL" id="PRLP01000109">
    <property type="protein sequence ID" value="PPC75079.1"/>
    <property type="molecule type" value="Genomic_DNA"/>
</dbReference>
<dbReference type="PANTHER" id="PTHR21621:SF0">
    <property type="entry name" value="BETA-CITRYLGLUTAMATE SYNTHASE B-RELATED"/>
    <property type="match status" value="1"/>
</dbReference>
<dbReference type="InterPro" id="IPR013651">
    <property type="entry name" value="ATP-grasp_RimK-type"/>
</dbReference>
<dbReference type="InterPro" id="IPR011761">
    <property type="entry name" value="ATP-grasp"/>
</dbReference>
<keyword evidence="3" id="KW-0436">Ligase</keyword>
<sequence>MSKLIILVDDRADWAAYYPTDDLMTAQQYLTASQHLEGKPMQVINLCRSFKYLGSGYYCSLLAEARGHRVIPSVRTLNDLSHKSIYSLDTADLDSLINKVLPKGIEIAKADILIFFGKTHEPALADLARQLFELFPCPILKASFRKEGEGKGGHWRLSKIRPVALQQLQDGDEDRFAEALDRFSRRIWRKPRARRSARYDLAILYDPQEKMPPSDATALKLFISEGKKLGLEVELIEKRHYARLAEYDALFIRETTAINHHTYRFAKKAESEGMVVFDDPNSILKCTNKVYLEDLLRTHRIPTPKTVVVNRDQADLLVELEQRLGYPMVLKIPDGAFSRGVFKVKDRNELDTSLQQLFEQSYLILVQEFLYTDYDWRIGILNNKVIFACQYFMSQGHWQIYHHHEGREAESGGFETMPASKVPKQVLKVALKAAGLIGDGLYGVDLKQRGDEVFVIEVNDNPSIDSEVEDAYLGEELYRVILEEFVRRLEKKRLRL</sequence>
<name>A0A2S5KKN4_9PROT</name>
<keyword evidence="1" id="KW-0547">Nucleotide-binding</keyword>
<evidence type="ECO:0000256" key="1">
    <source>
        <dbReference type="PROSITE-ProRule" id="PRU00409"/>
    </source>
</evidence>
<dbReference type="GO" id="GO:0005524">
    <property type="term" value="F:ATP binding"/>
    <property type="evidence" value="ECO:0007669"/>
    <property type="project" value="UniProtKB-UniRule"/>
</dbReference>
<dbReference type="InterPro" id="IPR025839">
    <property type="entry name" value="RLAN_dom"/>
</dbReference>
<gene>
    <name evidence="3" type="ORF">C4K68_22195</name>
</gene>
<dbReference type="Pfam" id="PF08443">
    <property type="entry name" value="RimK"/>
    <property type="match status" value="1"/>
</dbReference>